<comment type="pathway">
    <text evidence="3">Protein modification; protein ubiquitination.</text>
</comment>
<keyword evidence="9 11" id="KW-0472">Membrane</keyword>
<dbReference type="VEuPathDB" id="FungiDB:CJI97_000681"/>
<comment type="subcellular location">
    <subcellularLocation>
        <location evidence="2">Membrane</location>
        <topology evidence="2">Multi-pass membrane protein</topology>
    </subcellularLocation>
</comment>
<dbReference type="AlphaFoldDB" id="A0A0L0P553"/>
<name>A0A0L0P553_CANAR</name>
<feature type="transmembrane region" description="Helical" evidence="11">
    <location>
        <begin position="971"/>
        <end position="990"/>
    </location>
</feature>
<accession>A0A0L0P553</accession>
<feature type="compositionally biased region" description="Acidic residues" evidence="10">
    <location>
        <begin position="306"/>
        <end position="329"/>
    </location>
</feature>
<feature type="transmembrane region" description="Helical" evidence="11">
    <location>
        <begin position="55"/>
        <end position="75"/>
    </location>
</feature>
<dbReference type="VEuPathDB" id="FungiDB:B9J08_000680"/>
<organism evidence="12 13">
    <name type="scientific">Candidozyma auris</name>
    <name type="common">Yeast</name>
    <name type="synonym">Candida auris</name>
    <dbReference type="NCBI Taxonomy" id="498019"/>
    <lineage>
        <taxon>Eukaryota</taxon>
        <taxon>Fungi</taxon>
        <taxon>Dikarya</taxon>
        <taxon>Ascomycota</taxon>
        <taxon>Saccharomycotina</taxon>
        <taxon>Pichiomycetes</taxon>
        <taxon>Metschnikowiaceae</taxon>
        <taxon>Candidozyma</taxon>
    </lineage>
</organism>
<feature type="transmembrane region" description="Helical" evidence="11">
    <location>
        <begin position="1078"/>
        <end position="1097"/>
    </location>
</feature>
<keyword evidence="5" id="KW-0808">Transferase</keyword>
<protein>
    <recommendedName>
        <fullName evidence="4">RING-type E3 ubiquitin transferase</fullName>
        <ecNumber evidence="4">2.3.2.27</ecNumber>
    </recommendedName>
</protein>
<keyword evidence="7" id="KW-0833">Ubl conjugation pathway</keyword>
<dbReference type="PANTHER" id="PTHR13145:SF0">
    <property type="entry name" value="E3 UBIQUITIN-PROTEIN LIGASE MARCHF6"/>
    <property type="match status" value="1"/>
</dbReference>
<sequence length="1124" mass="127537">MEWLKHSSKLTKQCDICNTPYQFKTIYDPNMPKRVPLLLIVEKVVSTVTKAITKYLLIVLYLAFILQLPIFWKLIGRVYTFVVDGTLPPSSHSVAMSLLYGTSIAFQEDVPSEANATMFEKAWFIFINTFQSGLFHVAMFVVMLVSIFVEHEWVVRDEGYMKILLNEIGVEPRSKLLELLEGLQRRDRGEDDDNNAADRPGRNRAVDVELLGEAIRDLQNFPGGFPAEADLRRALQNGQLNDVMRRDLLPGQRNERQNEEQEEAPLVLPDMPANHFEMMANAGDNVDIEAAHQNVGNAANENINASDDDPQDEDYVYDGDDNNDSNLETDDEHIDLHEDHEDDNQDAMAALDPQPVEDLDEGILEIIGLKLNVSTPLLLMVLVDLIVMIFLFVAYLIPHMVGNFVLYIIALTYQYVVQKLITFNFLNVVPGYVCTAAYVIMHYYSKAGLLLGPLNFLKHVFFQPVLDVVTRCLSLEKVFPVSLTERVIALFIGYLLGCYAVYSAMRAMTAGKKPIVGTTRRVYKVLFEITATLKVFVVFAVEIVVFPVYCGWLIDMCLTPLFKSELTTTNADGSIVYQYLFIASTEPYNSPSARIIIYWGFGTIYMLCFALYVGMLRNKILRPGVLFFIRSPEDPNARLIHDALVKSLRFQLLRIWLSAKFYTGNILLGIGIITWGLRWFTTTLHPEKNVLLPIPISVEGILHVAAVARIARENHTLLASWCASFWQRVFDVVCYKLRLSDFILCKSVAEERGYVVYKSWFHEIRGDQPDWEHPLSLAEARLKLKEPGVTACFVPNGYYVRAPSSDTSRKFIDQLFIPVTSTDQPLKEPENKPTRNEDGYESDYSDVDLNYENSYDIVYRPPDFKTRCMLLVILLGVFAQLLFVLLGTTAALTGRLLVNIFAVCLDFTGLKWHPYQIDHSKADLQSISFGLSILMELFAVWNNEELVQPREAVRNAIPAQINVNVDVRNWISPWHMIPLVSRLVLLIHIGGQAEYIERRLFGTTLLESQAAASYINLIFNLVIVVIAGAPWAVPGLEEMMDLSLFHRIWKWGVIDDLVIHGFVFWIKSRGAADIVVAYWSLTAFAIIKACLGGLRWLELVNDQVKKEKYVRGTAVQSLDEEATG</sequence>
<dbReference type="PANTHER" id="PTHR13145">
    <property type="entry name" value="SSM4 PROTEIN"/>
    <property type="match status" value="1"/>
</dbReference>
<evidence type="ECO:0000256" key="5">
    <source>
        <dbReference type="ARBA" id="ARBA00022679"/>
    </source>
</evidence>
<feature type="transmembrane region" description="Helical" evidence="11">
    <location>
        <begin position="595"/>
        <end position="613"/>
    </location>
</feature>
<feature type="transmembrane region" description="Helical" evidence="11">
    <location>
        <begin position="690"/>
        <end position="711"/>
    </location>
</feature>
<feature type="transmembrane region" description="Helical" evidence="11">
    <location>
        <begin position="868"/>
        <end position="886"/>
    </location>
</feature>
<reference evidence="13" key="1">
    <citation type="journal article" date="2015" name="BMC Genomics">
        <title>Draft genome of a commonly misdiagnosed multidrug resistant pathogen Candida auris.</title>
        <authorList>
            <person name="Chatterjee S."/>
            <person name="Alampalli S.V."/>
            <person name="Nageshan R.K."/>
            <person name="Chettiar S.T."/>
            <person name="Joshi S."/>
            <person name="Tatu U.S."/>
        </authorList>
    </citation>
    <scope>NUCLEOTIDE SEQUENCE [LARGE SCALE GENOMIC DNA]</scope>
    <source>
        <strain evidence="13">6684</strain>
    </source>
</reference>
<comment type="catalytic activity">
    <reaction evidence="1">
        <text>S-ubiquitinyl-[E2 ubiquitin-conjugating enzyme]-L-cysteine + [acceptor protein]-L-lysine = [E2 ubiquitin-conjugating enzyme]-L-cysteine + N(6)-ubiquitinyl-[acceptor protein]-L-lysine.</text>
        <dbReference type="EC" id="2.3.2.27"/>
    </reaction>
</comment>
<feature type="transmembrane region" description="Helical" evidence="11">
    <location>
        <begin position="655"/>
        <end position="678"/>
    </location>
</feature>
<feature type="transmembrane region" description="Helical" evidence="11">
    <location>
        <begin position="424"/>
        <end position="444"/>
    </location>
</feature>
<dbReference type="VEuPathDB" id="FungiDB:CJI96_0003418"/>
<evidence type="ECO:0000256" key="11">
    <source>
        <dbReference type="SAM" id="Phobius"/>
    </source>
</evidence>
<evidence type="ECO:0000256" key="6">
    <source>
        <dbReference type="ARBA" id="ARBA00022692"/>
    </source>
</evidence>
<proteinExistence type="predicted"/>
<dbReference type="EC" id="2.3.2.27" evidence="4"/>
<evidence type="ECO:0000256" key="1">
    <source>
        <dbReference type="ARBA" id="ARBA00000900"/>
    </source>
</evidence>
<dbReference type="VEuPathDB" id="FungiDB:QG37_01510"/>
<evidence type="ECO:0000256" key="2">
    <source>
        <dbReference type="ARBA" id="ARBA00004141"/>
    </source>
</evidence>
<feature type="transmembrane region" description="Helical" evidence="11">
    <location>
        <begin position="487"/>
        <end position="505"/>
    </location>
</feature>
<evidence type="ECO:0000256" key="7">
    <source>
        <dbReference type="ARBA" id="ARBA00022786"/>
    </source>
</evidence>
<evidence type="ECO:0000256" key="3">
    <source>
        <dbReference type="ARBA" id="ARBA00004906"/>
    </source>
</evidence>
<dbReference type="GO" id="GO:0061630">
    <property type="term" value="F:ubiquitin protein ligase activity"/>
    <property type="evidence" value="ECO:0007669"/>
    <property type="project" value="UniProtKB-EC"/>
</dbReference>
<dbReference type="GO" id="GO:0005789">
    <property type="term" value="C:endoplasmic reticulum membrane"/>
    <property type="evidence" value="ECO:0007669"/>
    <property type="project" value="TreeGrafter"/>
</dbReference>
<feature type="transmembrane region" description="Helical" evidence="11">
    <location>
        <begin position="1011"/>
        <end position="1033"/>
    </location>
</feature>
<evidence type="ECO:0000256" key="4">
    <source>
        <dbReference type="ARBA" id="ARBA00012483"/>
    </source>
</evidence>
<evidence type="ECO:0000256" key="10">
    <source>
        <dbReference type="SAM" id="MobiDB-lite"/>
    </source>
</evidence>
<evidence type="ECO:0000313" key="13">
    <source>
        <dbReference type="Proteomes" id="UP000037122"/>
    </source>
</evidence>
<evidence type="ECO:0000256" key="8">
    <source>
        <dbReference type="ARBA" id="ARBA00022989"/>
    </source>
</evidence>
<comment type="caution">
    <text evidence="12">The sequence shown here is derived from an EMBL/GenBank/DDBJ whole genome shotgun (WGS) entry which is preliminary data.</text>
</comment>
<dbReference type="VEuPathDB" id="FungiDB:CJJ07_004294"/>
<keyword evidence="8 11" id="KW-1133">Transmembrane helix</keyword>
<evidence type="ECO:0000313" key="12">
    <source>
        <dbReference type="EMBL" id="KNE01434.1"/>
    </source>
</evidence>
<evidence type="ECO:0000256" key="9">
    <source>
        <dbReference type="ARBA" id="ARBA00023136"/>
    </source>
</evidence>
<dbReference type="Proteomes" id="UP000037122">
    <property type="component" value="Unassembled WGS sequence"/>
</dbReference>
<gene>
    <name evidence="12" type="ORF">QG37_01510</name>
</gene>
<dbReference type="EMBL" id="LGST01000011">
    <property type="protein sequence ID" value="KNE01434.1"/>
    <property type="molecule type" value="Genomic_DNA"/>
</dbReference>
<feature type="transmembrane region" description="Helical" evidence="11">
    <location>
        <begin position="525"/>
        <end position="554"/>
    </location>
</feature>
<dbReference type="GO" id="GO:0036503">
    <property type="term" value="P:ERAD pathway"/>
    <property type="evidence" value="ECO:0007669"/>
    <property type="project" value="TreeGrafter"/>
</dbReference>
<dbReference type="VEuPathDB" id="FungiDB:CJJ09_002641"/>
<keyword evidence="6 11" id="KW-0812">Transmembrane</keyword>
<feature type="region of interest" description="Disordered" evidence="10">
    <location>
        <begin position="300"/>
        <end position="329"/>
    </location>
</feature>